<dbReference type="Gene3D" id="3.30.560.10">
    <property type="entry name" value="Glucose Oxidase, domain 3"/>
    <property type="match status" value="1"/>
</dbReference>
<evidence type="ECO:0000313" key="3">
    <source>
        <dbReference type="Proteomes" id="UP001043456"/>
    </source>
</evidence>
<evidence type="ECO:0000259" key="1">
    <source>
        <dbReference type="Pfam" id="PF05199"/>
    </source>
</evidence>
<dbReference type="GO" id="GO:0016614">
    <property type="term" value="F:oxidoreductase activity, acting on CH-OH group of donors"/>
    <property type="evidence" value="ECO:0007669"/>
    <property type="project" value="InterPro"/>
</dbReference>
<reference evidence="2 3" key="1">
    <citation type="submission" date="2018-10" db="EMBL/GenBank/DDBJ databases">
        <title>Pan-genome distribution and transcriptional activeness of fungal secondary metabolism genes in Aspergillus section Fumigati.</title>
        <authorList>
            <person name="Takahashi H."/>
            <person name="Umemura M."/>
            <person name="Ninomiya A."/>
            <person name="Kusuya Y."/>
            <person name="Urayama S."/>
            <person name="Shimizu M."/>
            <person name="Watanabe A."/>
            <person name="Kamei K."/>
            <person name="Yaguchi T."/>
            <person name="Hagiwara D."/>
        </authorList>
    </citation>
    <scope>NUCLEOTIDE SEQUENCE [LARGE SCALE GENOMIC DNA]</scope>
    <source>
        <strain evidence="2 3">IFM 55266</strain>
    </source>
</reference>
<protein>
    <recommendedName>
        <fullName evidence="1">Glucose-methanol-choline oxidoreductase C-terminal domain-containing protein</fullName>
    </recommendedName>
</protein>
<feature type="domain" description="Glucose-methanol-choline oxidoreductase C-terminal" evidence="1">
    <location>
        <begin position="16"/>
        <end position="60"/>
    </location>
</feature>
<dbReference type="InterPro" id="IPR036188">
    <property type="entry name" value="FAD/NAD-bd_sf"/>
</dbReference>
<sequence length="92" mass="10458">MIEEESRPGLSAVPGDATDEVWANWLKDNYASNFHAIGTAAMMPRSLGRVVNNRLQVYGTAMFALSMRLFIRFSFADTRWLTFTLLKSARRI</sequence>
<dbReference type="GeneID" id="67006685"/>
<dbReference type="EMBL" id="BHVY01000005">
    <property type="protein sequence ID" value="GIJ89145.1"/>
    <property type="molecule type" value="Genomic_DNA"/>
</dbReference>
<gene>
    <name evidence="2" type="ORF">Asppvi_008075</name>
</gene>
<dbReference type="Gene3D" id="3.50.50.60">
    <property type="entry name" value="FAD/NAD(P)-binding domain"/>
    <property type="match status" value="1"/>
</dbReference>
<name>A0A9P3BH03_9EURO</name>
<dbReference type="Proteomes" id="UP001043456">
    <property type="component" value="Unassembled WGS sequence"/>
</dbReference>
<proteinExistence type="predicted"/>
<dbReference type="OrthoDB" id="4495024at2759"/>
<dbReference type="Pfam" id="PF05199">
    <property type="entry name" value="GMC_oxred_C"/>
    <property type="match status" value="1"/>
</dbReference>
<organism evidence="2 3">
    <name type="scientific">Aspergillus pseudoviridinutans</name>
    <dbReference type="NCBI Taxonomy" id="1517512"/>
    <lineage>
        <taxon>Eukaryota</taxon>
        <taxon>Fungi</taxon>
        <taxon>Dikarya</taxon>
        <taxon>Ascomycota</taxon>
        <taxon>Pezizomycotina</taxon>
        <taxon>Eurotiomycetes</taxon>
        <taxon>Eurotiomycetidae</taxon>
        <taxon>Eurotiales</taxon>
        <taxon>Aspergillaceae</taxon>
        <taxon>Aspergillus</taxon>
        <taxon>Aspergillus subgen. Fumigati</taxon>
    </lineage>
</organism>
<accession>A0A9P3BH03</accession>
<comment type="caution">
    <text evidence="2">The sequence shown here is derived from an EMBL/GenBank/DDBJ whole genome shotgun (WGS) entry which is preliminary data.</text>
</comment>
<dbReference type="AlphaFoldDB" id="A0A9P3BH03"/>
<dbReference type="InterPro" id="IPR007867">
    <property type="entry name" value="GMC_OxRtase_C"/>
</dbReference>
<keyword evidence="3" id="KW-1185">Reference proteome</keyword>
<evidence type="ECO:0000313" key="2">
    <source>
        <dbReference type="EMBL" id="GIJ89145.1"/>
    </source>
</evidence>
<dbReference type="RefSeq" id="XP_043159891.1">
    <property type="nucleotide sequence ID" value="XM_043303956.1"/>
</dbReference>